<dbReference type="PANTHER" id="PTHR46072:SF7">
    <property type="entry name" value="AMIDASE"/>
    <property type="match status" value="1"/>
</dbReference>
<name>A0A9P4IEF0_9PEZI</name>
<evidence type="ECO:0000256" key="3">
    <source>
        <dbReference type="ARBA" id="ARBA00012922"/>
    </source>
</evidence>
<dbReference type="PIRSF" id="PIRSF001221">
    <property type="entry name" value="Amidase_fungi"/>
    <property type="match status" value="1"/>
</dbReference>
<accession>A0A9P4IEF0</accession>
<dbReference type="GO" id="GO:0004040">
    <property type="term" value="F:amidase activity"/>
    <property type="evidence" value="ECO:0007669"/>
    <property type="project" value="UniProtKB-EC"/>
</dbReference>
<dbReference type="PROSITE" id="PS00571">
    <property type="entry name" value="AMIDASES"/>
    <property type="match status" value="1"/>
</dbReference>
<protein>
    <recommendedName>
        <fullName evidence="3">amidase</fullName>
        <ecNumber evidence="3">3.5.1.4</ecNumber>
    </recommendedName>
</protein>
<evidence type="ECO:0000256" key="5">
    <source>
        <dbReference type="PIRSR" id="PIRSR001221-1"/>
    </source>
</evidence>
<organism evidence="8 9">
    <name type="scientific">Rhizodiscina lignyota</name>
    <dbReference type="NCBI Taxonomy" id="1504668"/>
    <lineage>
        <taxon>Eukaryota</taxon>
        <taxon>Fungi</taxon>
        <taxon>Dikarya</taxon>
        <taxon>Ascomycota</taxon>
        <taxon>Pezizomycotina</taxon>
        <taxon>Dothideomycetes</taxon>
        <taxon>Pleosporomycetidae</taxon>
        <taxon>Aulographales</taxon>
        <taxon>Rhizodiscinaceae</taxon>
        <taxon>Rhizodiscina</taxon>
    </lineage>
</organism>
<reference evidence="8" key="1">
    <citation type="journal article" date="2020" name="Stud. Mycol.">
        <title>101 Dothideomycetes genomes: a test case for predicting lifestyles and emergence of pathogens.</title>
        <authorList>
            <person name="Haridas S."/>
            <person name="Albert R."/>
            <person name="Binder M."/>
            <person name="Bloem J."/>
            <person name="Labutti K."/>
            <person name="Salamov A."/>
            <person name="Andreopoulos B."/>
            <person name="Baker S."/>
            <person name="Barry K."/>
            <person name="Bills G."/>
            <person name="Bluhm B."/>
            <person name="Cannon C."/>
            <person name="Castanera R."/>
            <person name="Culley D."/>
            <person name="Daum C."/>
            <person name="Ezra D."/>
            <person name="Gonzalez J."/>
            <person name="Henrissat B."/>
            <person name="Kuo A."/>
            <person name="Liang C."/>
            <person name="Lipzen A."/>
            <person name="Lutzoni F."/>
            <person name="Magnuson J."/>
            <person name="Mondo S."/>
            <person name="Nolan M."/>
            <person name="Ohm R."/>
            <person name="Pangilinan J."/>
            <person name="Park H.-J."/>
            <person name="Ramirez L."/>
            <person name="Alfaro M."/>
            <person name="Sun H."/>
            <person name="Tritt A."/>
            <person name="Yoshinaga Y."/>
            <person name="Zwiers L.-H."/>
            <person name="Turgeon B."/>
            <person name="Goodwin S."/>
            <person name="Spatafora J."/>
            <person name="Crous P."/>
            <person name="Grigoriev I."/>
        </authorList>
    </citation>
    <scope>NUCLEOTIDE SEQUENCE</scope>
    <source>
        <strain evidence="8">CBS 133067</strain>
    </source>
</reference>
<feature type="domain" description="Amidase" evidence="7">
    <location>
        <begin position="75"/>
        <end position="540"/>
    </location>
</feature>
<dbReference type="Gene3D" id="3.90.1300.10">
    <property type="entry name" value="Amidase signature (AS) domain"/>
    <property type="match status" value="1"/>
</dbReference>
<evidence type="ECO:0000259" key="7">
    <source>
        <dbReference type="Pfam" id="PF01425"/>
    </source>
</evidence>
<feature type="active site" description="Charge relay system" evidence="5">
    <location>
        <position position="131"/>
    </location>
</feature>
<proteinExistence type="inferred from homology"/>
<dbReference type="InterPro" id="IPR036928">
    <property type="entry name" value="AS_sf"/>
</dbReference>
<evidence type="ECO:0000256" key="2">
    <source>
        <dbReference type="ARBA" id="ARBA00009199"/>
    </source>
</evidence>
<evidence type="ECO:0000313" key="8">
    <source>
        <dbReference type="EMBL" id="KAF2097740.1"/>
    </source>
</evidence>
<evidence type="ECO:0000256" key="6">
    <source>
        <dbReference type="PIRSR" id="PIRSR001221-2"/>
    </source>
</evidence>
<dbReference type="PANTHER" id="PTHR46072">
    <property type="entry name" value="AMIDASE-RELATED-RELATED"/>
    <property type="match status" value="1"/>
</dbReference>
<dbReference type="SUPFAM" id="SSF75304">
    <property type="entry name" value="Amidase signature (AS) enzymes"/>
    <property type="match status" value="1"/>
</dbReference>
<feature type="binding site" evidence="6">
    <location>
        <position position="215"/>
    </location>
    <ligand>
        <name>substrate</name>
    </ligand>
</feature>
<comment type="caution">
    <text evidence="8">The sequence shown here is derived from an EMBL/GenBank/DDBJ whole genome shotgun (WGS) entry which is preliminary data.</text>
</comment>
<dbReference type="InterPro" id="IPR023631">
    <property type="entry name" value="Amidase_dom"/>
</dbReference>
<sequence>MTASWEQTATAKRNAIYEKIPQEWRLAKIPTAEEQKDVTGTYVHQFLSEKEIEITETDAVGIVEKTTSGAWTAVEVTKAFCHRAAIAHQLLNCLLEIFFDAAIADAQAYDDYFAKNKAPIGPLHGLPVSLKDQFHVKGVETSMGYVGWIGTFEGKKGTGKEKVFESLMTTELKDLGAVLYCKTSVPMTLMTGETINNIVGFCLNPKDRFLSAGGSSGGEGALVGFKGSPVGFGTDIGGSIRIPAAFNGMYGLRPSAGRLPYEGMANSWDGQNTILSVVGPIATSARSLKLLAKSILSTKPWLHDPLVHELPWRPEQEQIDTSKLTFGVIKHDGIVTPTPPVRRAVDMVVKALEKSSHEVIDWSPTPNHEAILKTAFKTWIYDGAAHAHESYALSGEPAVPQLANFGDEPGPQYNASQIAAVNVTKRQQQKEYMEYWNSTASKTKSGAPVDVVISPVAPYPAARRELFKYYGYSVWVNLLDYTSVVVPVTVSSKELDPVDKDFKAANTSDQEAHDAYDPDIYDGAAVSIQLVGRRHQEEKTIAIAEYVAKVLKDAAT</sequence>
<dbReference type="AlphaFoldDB" id="A0A9P4IEF0"/>
<feature type="binding site" evidence="6">
    <location>
        <begin position="236"/>
        <end position="239"/>
    </location>
    <ligand>
        <name>substrate</name>
    </ligand>
</feature>
<feature type="active site" description="Acyl-ester intermediate" evidence="5">
    <location>
        <position position="239"/>
    </location>
</feature>
<dbReference type="OrthoDB" id="6428749at2759"/>
<comment type="similarity">
    <text evidence="2">Belongs to the amidase family.</text>
</comment>
<dbReference type="Pfam" id="PF01425">
    <property type="entry name" value="Amidase"/>
    <property type="match status" value="1"/>
</dbReference>
<dbReference type="Proteomes" id="UP000799772">
    <property type="component" value="Unassembled WGS sequence"/>
</dbReference>
<feature type="binding site" evidence="6">
    <location>
        <position position="189"/>
    </location>
    <ligand>
        <name>substrate</name>
    </ligand>
</feature>
<gene>
    <name evidence="8" type="ORF">NA57DRAFT_66350</name>
</gene>
<keyword evidence="4" id="KW-0378">Hydrolase</keyword>
<keyword evidence="9" id="KW-1185">Reference proteome</keyword>
<evidence type="ECO:0000313" key="9">
    <source>
        <dbReference type="Proteomes" id="UP000799772"/>
    </source>
</evidence>
<dbReference type="InterPro" id="IPR020556">
    <property type="entry name" value="Amidase_CS"/>
</dbReference>
<dbReference type="EMBL" id="ML978127">
    <property type="protein sequence ID" value="KAF2097740.1"/>
    <property type="molecule type" value="Genomic_DNA"/>
</dbReference>
<dbReference type="EC" id="3.5.1.4" evidence="3"/>
<evidence type="ECO:0000256" key="1">
    <source>
        <dbReference type="ARBA" id="ARBA00001311"/>
    </source>
</evidence>
<comment type="catalytic activity">
    <reaction evidence="1">
        <text>a monocarboxylic acid amide + H2O = a monocarboxylate + NH4(+)</text>
        <dbReference type="Rhea" id="RHEA:12020"/>
        <dbReference type="ChEBI" id="CHEBI:15377"/>
        <dbReference type="ChEBI" id="CHEBI:28938"/>
        <dbReference type="ChEBI" id="CHEBI:35757"/>
        <dbReference type="ChEBI" id="CHEBI:83628"/>
        <dbReference type="EC" id="3.5.1.4"/>
    </reaction>
</comment>
<evidence type="ECO:0000256" key="4">
    <source>
        <dbReference type="ARBA" id="ARBA00022801"/>
    </source>
</evidence>
<feature type="active site" description="Charge relay system" evidence="5">
    <location>
        <position position="215"/>
    </location>
</feature>